<organism evidence="2 3">
    <name type="scientific">Gordoniibacillus kamchatkensis</name>
    <dbReference type="NCBI Taxonomy" id="1590651"/>
    <lineage>
        <taxon>Bacteria</taxon>
        <taxon>Bacillati</taxon>
        <taxon>Bacillota</taxon>
        <taxon>Bacilli</taxon>
        <taxon>Bacillales</taxon>
        <taxon>Paenibacillaceae</taxon>
        <taxon>Gordoniibacillus</taxon>
    </lineage>
</organism>
<accession>A0ABR5AGH7</accession>
<evidence type="ECO:0000313" key="2">
    <source>
        <dbReference type="EMBL" id="KIL40156.1"/>
    </source>
</evidence>
<gene>
    <name evidence="2" type="ORF">SD70_15070</name>
</gene>
<dbReference type="Proteomes" id="UP000031967">
    <property type="component" value="Unassembled WGS sequence"/>
</dbReference>
<dbReference type="HAMAP" id="MF_01506">
    <property type="entry name" value="Tlp"/>
    <property type="match status" value="1"/>
</dbReference>
<feature type="region of interest" description="Disordered" evidence="1">
    <location>
        <begin position="34"/>
        <end position="72"/>
    </location>
</feature>
<dbReference type="NCBIfam" id="TIGR03090">
    <property type="entry name" value="SASP_tlp"/>
    <property type="match status" value="1"/>
</dbReference>
<name>A0ABR5AGH7_9BACL</name>
<reference evidence="2 3" key="1">
    <citation type="submission" date="2014-12" db="EMBL/GenBank/DDBJ databases">
        <title>Draft genome sequence of Paenibacillus kamchatkensis strain B-2647.</title>
        <authorList>
            <person name="Karlyshev A.V."/>
            <person name="Kudryashova E.B."/>
        </authorList>
    </citation>
    <scope>NUCLEOTIDE SEQUENCE [LARGE SCALE GENOMIC DNA]</scope>
    <source>
        <strain evidence="2 3">VKM B-2647</strain>
    </source>
</reference>
<comment type="caution">
    <text evidence="2">The sequence shown here is derived from an EMBL/GenBank/DDBJ whole genome shotgun (WGS) entry which is preliminary data.</text>
</comment>
<proteinExistence type="inferred from homology"/>
<evidence type="ECO:0000313" key="3">
    <source>
        <dbReference type="Proteomes" id="UP000031967"/>
    </source>
</evidence>
<evidence type="ECO:0000256" key="1">
    <source>
        <dbReference type="SAM" id="MobiDB-lite"/>
    </source>
</evidence>
<protein>
    <submittedName>
        <fullName evidence="2">Spore protein</fullName>
    </submittedName>
</protein>
<sequence>MAKPDNRADNVEHLQEHIQDTIQNLHEAEDYLDEHAEEISDTERSAITAKNERRRASIEGMRSEVKDEAKSQ</sequence>
<dbReference type="RefSeq" id="WP_041048356.1">
    <property type="nucleotide sequence ID" value="NZ_JXAK01000025.1"/>
</dbReference>
<dbReference type="InterPro" id="IPR017524">
    <property type="entry name" value="SASP_thioredoxin-like"/>
</dbReference>
<dbReference type="Pfam" id="PF19824">
    <property type="entry name" value="Tlp"/>
    <property type="match status" value="1"/>
</dbReference>
<keyword evidence="3" id="KW-1185">Reference proteome</keyword>
<dbReference type="EMBL" id="JXAK01000025">
    <property type="protein sequence ID" value="KIL40156.1"/>
    <property type="molecule type" value="Genomic_DNA"/>
</dbReference>